<dbReference type="AlphaFoldDB" id="A0A397HFB5"/>
<dbReference type="Proteomes" id="UP000266861">
    <property type="component" value="Unassembled WGS sequence"/>
</dbReference>
<evidence type="ECO:0000313" key="1">
    <source>
        <dbReference type="EMBL" id="RHZ61841.1"/>
    </source>
</evidence>
<organism evidence="1 2">
    <name type="scientific">Diversispora epigaea</name>
    <dbReference type="NCBI Taxonomy" id="1348612"/>
    <lineage>
        <taxon>Eukaryota</taxon>
        <taxon>Fungi</taxon>
        <taxon>Fungi incertae sedis</taxon>
        <taxon>Mucoromycota</taxon>
        <taxon>Glomeromycotina</taxon>
        <taxon>Glomeromycetes</taxon>
        <taxon>Diversisporales</taxon>
        <taxon>Diversisporaceae</taxon>
        <taxon>Diversispora</taxon>
    </lineage>
</organism>
<protein>
    <submittedName>
        <fullName evidence="1">Uncharacterized protein</fullName>
    </submittedName>
</protein>
<gene>
    <name evidence="1" type="ORF">Glove_345g20</name>
</gene>
<dbReference type="EMBL" id="PQFF01000315">
    <property type="protein sequence ID" value="RHZ61841.1"/>
    <property type="molecule type" value="Genomic_DNA"/>
</dbReference>
<evidence type="ECO:0000313" key="2">
    <source>
        <dbReference type="Proteomes" id="UP000266861"/>
    </source>
</evidence>
<proteinExistence type="predicted"/>
<name>A0A397HFB5_9GLOM</name>
<keyword evidence="2" id="KW-1185">Reference proteome</keyword>
<sequence length="95" mass="11465">MSSYFSDKRILTIFLTSLVLFKWHLNEHLIQALSHVSVFREGGLCGLYKYFDDKLWKELFVEFQKLCPYLPIPDKIYDLFTNIIKRTTKDYEDYN</sequence>
<accession>A0A397HFB5</accession>
<reference evidence="1 2" key="1">
    <citation type="submission" date="2018-08" db="EMBL/GenBank/DDBJ databases">
        <title>Genome and evolution of the arbuscular mycorrhizal fungus Diversispora epigaea (formerly Glomus versiforme) and its bacterial endosymbionts.</title>
        <authorList>
            <person name="Sun X."/>
            <person name="Fei Z."/>
            <person name="Harrison M."/>
        </authorList>
    </citation>
    <scope>NUCLEOTIDE SEQUENCE [LARGE SCALE GENOMIC DNA]</scope>
    <source>
        <strain evidence="1 2">IT104</strain>
    </source>
</reference>
<comment type="caution">
    <text evidence="1">The sequence shown here is derived from an EMBL/GenBank/DDBJ whole genome shotgun (WGS) entry which is preliminary data.</text>
</comment>